<proteinExistence type="predicted"/>
<keyword evidence="2" id="KW-1185">Reference proteome</keyword>
<dbReference type="RefSeq" id="WP_154308049.1">
    <property type="nucleotide sequence ID" value="NZ_WKKI01000023.1"/>
</dbReference>
<evidence type="ECO:0000313" key="2">
    <source>
        <dbReference type="Proteomes" id="UP000448867"/>
    </source>
</evidence>
<gene>
    <name evidence="1" type="ORF">GJU40_12140</name>
</gene>
<sequence length="225" mass="26945">MEPKKPKFKIGDIVVIIMYGTVGTITKHHKLDQHYIYEVNHNDILYFESALDLYSDYEGKAFETELIEIEYQYYIGDLVQINGYGKDLFKIVGFRTEIWRYKEDGWEEMLYELVRVTDGEWLEAAEEELVMVLPYREAEKYLQQIQLLYYMANAGKNVQSYIEKAVPEIVKEASEERNTDIFIDEMLDIYNDYRILYNMFKDDHYKEMMDLVLQSIKRYASDLDE</sequence>
<dbReference type="Proteomes" id="UP000448867">
    <property type="component" value="Unassembled WGS sequence"/>
</dbReference>
<dbReference type="EMBL" id="WKKI01000023">
    <property type="protein sequence ID" value="MRX72890.1"/>
    <property type="molecule type" value="Genomic_DNA"/>
</dbReference>
<evidence type="ECO:0008006" key="3">
    <source>
        <dbReference type="Google" id="ProtNLM"/>
    </source>
</evidence>
<dbReference type="AlphaFoldDB" id="A0A7X2LXT2"/>
<organism evidence="1 2">
    <name type="scientific">Metabacillus lacus</name>
    <dbReference type="NCBI Taxonomy" id="1983721"/>
    <lineage>
        <taxon>Bacteria</taxon>
        <taxon>Bacillati</taxon>
        <taxon>Bacillota</taxon>
        <taxon>Bacilli</taxon>
        <taxon>Bacillales</taxon>
        <taxon>Bacillaceae</taxon>
        <taxon>Metabacillus</taxon>
    </lineage>
</organism>
<protein>
    <recommendedName>
        <fullName evidence="3">YodN</fullName>
    </recommendedName>
</protein>
<accession>A0A7X2LXT2</accession>
<reference evidence="1 2" key="1">
    <citation type="submission" date="2019-11" db="EMBL/GenBank/DDBJ databases">
        <title>Bacillus lacus genome.</title>
        <authorList>
            <person name="Allen C.J."/>
            <person name="Newman J.D."/>
        </authorList>
    </citation>
    <scope>NUCLEOTIDE SEQUENCE [LARGE SCALE GENOMIC DNA]</scope>
    <source>
        <strain evidence="1 2">KCTC 33946</strain>
    </source>
</reference>
<dbReference type="OrthoDB" id="2629010at2"/>
<name>A0A7X2LXT2_9BACI</name>
<comment type="caution">
    <text evidence="1">The sequence shown here is derived from an EMBL/GenBank/DDBJ whole genome shotgun (WGS) entry which is preliminary data.</text>
</comment>
<evidence type="ECO:0000313" key="1">
    <source>
        <dbReference type="EMBL" id="MRX72890.1"/>
    </source>
</evidence>